<dbReference type="InterPro" id="IPR013500">
    <property type="entry name" value="TopoI_cat_euk"/>
</dbReference>
<dbReference type="InterPro" id="IPR011010">
    <property type="entry name" value="DNA_brk_join_enz"/>
</dbReference>
<evidence type="ECO:0000256" key="3">
    <source>
        <dbReference type="ARBA" id="ARBA00012891"/>
    </source>
</evidence>
<dbReference type="Gene3D" id="3.30.66.10">
    <property type="entry name" value="DNA topoisomerase I domain"/>
    <property type="match status" value="1"/>
</dbReference>
<comment type="caution">
    <text evidence="10">The sequence shown here is derived from an EMBL/GenBank/DDBJ whole genome shotgun (WGS) entry which is preliminary data.</text>
</comment>
<dbReference type="EMBL" id="JAMZEJ010000006">
    <property type="protein sequence ID" value="MCQ8241409.1"/>
    <property type="molecule type" value="Genomic_DNA"/>
</dbReference>
<feature type="region of interest" description="Disordered" evidence="7">
    <location>
        <begin position="363"/>
        <end position="388"/>
    </location>
</feature>
<organism evidence="10 11">
    <name type="scientific">Rhizosaccharibacter radicis</name>
    <dbReference type="NCBI Taxonomy" id="2782605"/>
    <lineage>
        <taxon>Bacteria</taxon>
        <taxon>Pseudomonadati</taxon>
        <taxon>Pseudomonadota</taxon>
        <taxon>Alphaproteobacteria</taxon>
        <taxon>Acetobacterales</taxon>
        <taxon>Acetobacteraceae</taxon>
        <taxon>Rhizosaccharibacter</taxon>
    </lineage>
</organism>
<evidence type="ECO:0000256" key="6">
    <source>
        <dbReference type="ARBA" id="ARBA00023235"/>
    </source>
</evidence>
<keyword evidence="4" id="KW-0799">Topoisomerase</keyword>
<dbReference type="RefSeq" id="WP_422920149.1">
    <property type="nucleotide sequence ID" value="NZ_JAMZEJ010000006.1"/>
</dbReference>
<dbReference type="InterPro" id="IPR035447">
    <property type="entry name" value="DNA_topo_I_N_sf"/>
</dbReference>
<evidence type="ECO:0000313" key="10">
    <source>
        <dbReference type="EMBL" id="MCQ8241409.1"/>
    </source>
</evidence>
<comment type="similarity">
    <text evidence="2">Belongs to the type IB topoisomerase family.</text>
</comment>
<dbReference type="InterPro" id="IPR049331">
    <property type="entry name" value="Top1B_N_bact"/>
</dbReference>
<feature type="domain" description="DNA topoisomerase IB N-terminal" evidence="9">
    <location>
        <begin position="41"/>
        <end position="89"/>
    </location>
</feature>
<evidence type="ECO:0000259" key="8">
    <source>
        <dbReference type="Pfam" id="PF01028"/>
    </source>
</evidence>
<dbReference type="Proteomes" id="UP001524547">
    <property type="component" value="Unassembled WGS sequence"/>
</dbReference>
<evidence type="ECO:0000259" key="9">
    <source>
        <dbReference type="Pfam" id="PF21338"/>
    </source>
</evidence>
<keyword evidence="6" id="KW-0413">Isomerase</keyword>
<dbReference type="EC" id="5.6.2.1" evidence="3"/>
<dbReference type="PROSITE" id="PS52038">
    <property type="entry name" value="TOPO_IB_2"/>
    <property type="match status" value="1"/>
</dbReference>
<evidence type="ECO:0000313" key="11">
    <source>
        <dbReference type="Proteomes" id="UP001524547"/>
    </source>
</evidence>
<evidence type="ECO:0000256" key="2">
    <source>
        <dbReference type="ARBA" id="ARBA00006645"/>
    </source>
</evidence>
<feature type="domain" description="DNA topoisomerase I catalytic core eukaryotic-type" evidence="8">
    <location>
        <begin position="101"/>
        <end position="313"/>
    </location>
</feature>
<keyword evidence="11" id="KW-1185">Reference proteome</keyword>
<dbReference type="InterPro" id="IPR014711">
    <property type="entry name" value="TopoI_cat_a-hlx-sub_euk"/>
</dbReference>
<proteinExistence type="inferred from homology"/>
<evidence type="ECO:0000256" key="7">
    <source>
        <dbReference type="SAM" id="MobiDB-lite"/>
    </source>
</evidence>
<dbReference type="PRINTS" id="PR00416">
    <property type="entry name" value="EUTPISMRASEI"/>
</dbReference>
<reference evidence="10 11" key="1">
    <citation type="submission" date="2022-06" db="EMBL/GenBank/DDBJ databases">
        <title>Rhizosaccharibacter gen. nov. sp. nov. KSS12, endophytic bacteria isolated from sugarcane.</title>
        <authorList>
            <person name="Pitiwittayakul N."/>
        </authorList>
    </citation>
    <scope>NUCLEOTIDE SEQUENCE [LARGE SCALE GENOMIC DNA]</scope>
    <source>
        <strain evidence="10 11">KSS12</strain>
    </source>
</reference>
<name>A0ABT1W0A9_9PROT</name>
<dbReference type="Pfam" id="PF01028">
    <property type="entry name" value="Topoisom_I"/>
    <property type="match status" value="1"/>
</dbReference>
<dbReference type="Pfam" id="PF21338">
    <property type="entry name" value="Top1B_N_bact"/>
    <property type="match status" value="1"/>
</dbReference>
<dbReference type="SUPFAM" id="SSF56349">
    <property type="entry name" value="DNA breaking-rejoining enzymes"/>
    <property type="match status" value="1"/>
</dbReference>
<sequence>MAGAAATVNESLDPRAAARAARLHYVEPTGPGYTRETFKDGFRFRNPDGSLLRDGDEIARIRKLAIPPAYTDVWISTDPRGHLQAVGRDARGRRQYRYHADWRMVRDEAKFGKMLMFGQKLPALRDRVRKDLALPGLPRRRVVAAVVMLLEKTMMRIGNEEYRRTNKSYGLTTLRDRHASVRGSAIELDFRGKHGIDHHIELKDRRLAGIISRLQDLRGQELFQYLDEQGERHDVTSQDVNDYLHEITGEDITAKDFRTWAATNLAALALQEFEQFDSEAHARKNVLRVIEQVAKTLGNTPAICRKCYIHPAVFDGYLDGSLVEALRKRAEETLDAGQQAGLTAEEVSVVGFLAHRLEQLAAPSPRRRARKAPAPRVEGRRSRAAKAV</sequence>
<dbReference type="Gene3D" id="1.10.132.120">
    <property type="match status" value="1"/>
</dbReference>
<evidence type="ECO:0000256" key="4">
    <source>
        <dbReference type="ARBA" id="ARBA00023029"/>
    </source>
</evidence>
<gene>
    <name evidence="10" type="ORF">NFI88_11235</name>
</gene>
<accession>A0ABT1W0A9</accession>
<evidence type="ECO:0000256" key="1">
    <source>
        <dbReference type="ARBA" id="ARBA00000213"/>
    </source>
</evidence>
<evidence type="ECO:0000256" key="5">
    <source>
        <dbReference type="ARBA" id="ARBA00023125"/>
    </source>
</evidence>
<dbReference type="Gene3D" id="3.90.15.10">
    <property type="entry name" value="Topoisomerase I, Chain A, domain 3"/>
    <property type="match status" value="1"/>
</dbReference>
<protein>
    <recommendedName>
        <fullName evidence="3">DNA topoisomerase</fullName>
        <ecNumber evidence="3">5.6.2.1</ecNumber>
    </recommendedName>
</protein>
<keyword evidence="5" id="KW-0238">DNA-binding</keyword>
<dbReference type="SUPFAM" id="SSF55869">
    <property type="entry name" value="DNA topoisomerase I domain"/>
    <property type="match status" value="1"/>
</dbReference>
<comment type="catalytic activity">
    <reaction evidence="1">
        <text>ATP-independent breakage of single-stranded DNA, followed by passage and rejoining.</text>
        <dbReference type="EC" id="5.6.2.1"/>
    </reaction>
</comment>
<dbReference type="InterPro" id="IPR001631">
    <property type="entry name" value="TopoI"/>
</dbReference>